<gene>
    <name evidence="9" type="ORF">E0H73_30595</name>
</gene>
<dbReference type="InterPro" id="IPR010720">
    <property type="entry name" value="Alpha-L-AF_C"/>
</dbReference>
<evidence type="ECO:0000256" key="5">
    <source>
        <dbReference type="ARBA" id="ARBA00022801"/>
    </source>
</evidence>
<keyword evidence="5" id="KW-0378">Hydrolase</keyword>
<sequence length="514" mass="57131">MKGLLPVSAPATFKLRGTVNGTIRPEIYGQFLSRRRWVADEALHNPGHPDADESGLRRSVVDAITELGAPVVRWPGGCTGTSYEWERGVGPSEQRARTVDWHFGYDVGNGFGTAEFVAYCRRIGAEPQINLTTGTGSLREALAWVEYCNGTGDSVWANLRRSHGYDEPFDVRYWQIGNEEWGSWELGQVGPQENAVRCREWAKAIKRLDPELKVLAIGCFEPSQALDWNLALLREAWDHIDYLTLHTYWPFDPEAEGGDYERVLSGPYRTESAIVAIQGLVDLVAREKPGTPKPELAFTEWNCADATRFEMSPKWRPTDTRYRTVDALAVGSFLNVMQRQADSVTLANFAQTINVVGALVVTDDELVRETVYWPLWMQRRYSGGISLAGDTICSAVAGESLERTAIELPALDVSASTDRGGTTVWLSVVNRDRHQSVRLSVELGHPLATSVVRVHQLHTEDPLDRNSLAEPDRVAPRSDEVKLDDDRALVLPPSSYSIIELTTTAPVVDSQLLA</sequence>
<dbReference type="PANTHER" id="PTHR43576">
    <property type="entry name" value="ALPHA-L-ARABINOFURANOSIDASE C-RELATED"/>
    <property type="match status" value="1"/>
</dbReference>
<dbReference type="EMBL" id="SJKB01000010">
    <property type="protein sequence ID" value="TCC57709.1"/>
    <property type="molecule type" value="Genomic_DNA"/>
</dbReference>
<evidence type="ECO:0000256" key="4">
    <source>
        <dbReference type="ARBA" id="ARBA00012670"/>
    </source>
</evidence>
<keyword evidence="6" id="KW-0119">Carbohydrate metabolism</keyword>
<evidence type="ECO:0000256" key="2">
    <source>
        <dbReference type="ARBA" id="ARBA00007186"/>
    </source>
</evidence>
<proteinExistence type="inferred from homology"/>
<evidence type="ECO:0000313" key="9">
    <source>
        <dbReference type="EMBL" id="TCC57709.1"/>
    </source>
</evidence>
<dbReference type="Pfam" id="PF22848">
    <property type="entry name" value="ASD1_dom"/>
    <property type="match status" value="1"/>
</dbReference>
<protein>
    <recommendedName>
        <fullName evidence="4">non-reducing end alpha-L-arabinofuranosidase</fullName>
        <ecNumber evidence="4">3.2.1.55</ecNumber>
    </recommendedName>
</protein>
<dbReference type="SMART" id="SM00813">
    <property type="entry name" value="Alpha-L-AF_C"/>
    <property type="match status" value="1"/>
</dbReference>
<dbReference type="GO" id="GO:0046373">
    <property type="term" value="P:L-arabinose metabolic process"/>
    <property type="evidence" value="ECO:0007669"/>
    <property type="project" value="InterPro"/>
</dbReference>
<dbReference type="SUPFAM" id="SSF51011">
    <property type="entry name" value="Glycosyl hydrolase domain"/>
    <property type="match status" value="1"/>
</dbReference>
<dbReference type="InterPro" id="IPR017853">
    <property type="entry name" value="GH"/>
</dbReference>
<keyword evidence="7" id="KW-0326">Glycosidase</keyword>
<dbReference type="GO" id="GO:0000272">
    <property type="term" value="P:polysaccharide catabolic process"/>
    <property type="evidence" value="ECO:0007669"/>
    <property type="project" value="TreeGrafter"/>
</dbReference>
<evidence type="ECO:0000256" key="6">
    <source>
        <dbReference type="ARBA" id="ARBA00023277"/>
    </source>
</evidence>
<comment type="subunit">
    <text evidence="3">Homohexamer; trimer of dimers.</text>
</comment>
<dbReference type="EC" id="3.2.1.55" evidence="4"/>
<dbReference type="Gene3D" id="2.60.40.1180">
    <property type="entry name" value="Golgi alpha-mannosidase II"/>
    <property type="match status" value="1"/>
</dbReference>
<dbReference type="InterPro" id="IPR013780">
    <property type="entry name" value="Glyco_hydro_b"/>
</dbReference>
<evidence type="ECO:0000256" key="7">
    <source>
        <dbReference type="ARBA" id="ARBA00023295"/>
    </source>
</evidence>
<evidence type="ECO:0000313" key="10">
    <source>
        <dbReference type="Proteomes" id="UP000291144"/>
    </source>
</evidence>
<accession>A0A4R0KCZ0</accession>
<dbReference type="AlphaFoldDB" id="A0A4R0KCZ0"/>
<dbReference type="OrthoDB" id="9758333at2"/>
<comment type="catalytic activity">
    <reaction evidence="1">
        <text>Hydrolysis of terminal non-reducing alpha-L-arabinofuranoside residues in alpha-L-arabinosides.</text>
        <dbReference type="EC" id="3.2.1.55"/>
    </reaction>
</comment>
<comment type="similarity">
    <text evidence="2">Belongs to the glycosyl hydrolase 51 family.</text>
</comment>
<organism evidence="9 10">
    <name type="scientific">Kribbella pittospori</name>
    <dbReference type="NCBI Taxonomy" id="722689"/>
    <lineage>
        <taxon>Bacteria</taxon>
        <taxon>Bacillati</taxon>
        <taxon>Actinomycetota</taxon>
        <taxon>Actinomycetes</taxon>
        <taxon>Propionibacteriales</taxon>
        <taxon>Kribbellaceae</taxon>
        <taxon>Kribbella</taxon>
    </lineage>
</organism>
<dbReference type="SUPFAM" id="SSF51445">
    <property type="entry name" value="(Trans)glycosidases"/>
    <property type="match status" value="1"/>
</dbReference>
<evidence type="ECO:0000256" key="1">
    <source>
        <dbReference type="ARBA" id="ARBA00001462"/>
    </source>
</evidence>
<dbReference type="GO" id="GO:0046556">
    <property type="term" value="F:alpha-L-arabinofuranosidase activity"/>
    <property type="evidence" value="ECO:0007669"/>
    <property type="project" value="UniProtKB-EC"/>
</dbReference>
<name>A0A4R0KCZ0_9ACTN</name>
<dbReference type="Pfam" id="PF06964">
    <property type="entry name" value="Alpha-L-AF_C"/>
    <property type="match status" value="1"/>
</dbReference>
<dbReference type="InterPro" id="IPR055235">
    <property type="entry name" value="ASD1_cat"/>
</dbReference>
<comment type="caution">
    <text evidence="9">The sequence shown here is derived from an EMBL/GenBank/DDBJ whole genome shotgun (WGS) entry which is preliminary data.</text>
</comment>
<dbReference type="PANTHER" id="PTHR43576:SF3">
    <property type="entry name" value="ALPHA-L-ARABINOFURANOSIDASE C"/>
    <property type="match status" value="1"/>
</dbReference>
<reference evidence="9 10" key="1">
    <citation type="submission" date="2019-02" db="EMBL/GenBank/DDBJ databases">
        <title>Kribbella capetownensis sp. nov. and Kribbella speibonae sp. nov., isolated from soil.</title>
        <authorList>
            <person name="Curtis S.M."/>
            <person name="Norton I."/>
            <person name="Everest G.J."/>
            <person name="Meyers P.R."/>
        </authorList>
    </citation>
    <scope>NUCLEOTIDE SEQUENCE [LARGE SCALE GENOMIC DNA]</scope>
    <source>
        <strain evidence="9 10">NRRL B-24813</strain>
    </source>
</reference>
<evidence type="ECO:0000256" key="3">
    <source>
        <dbReference type="ARBA" id="ARBA00011165"/>
    </source>
</evidence>
<dbReference type="Proteomes" id="UP000291144">
    <property type="component" value="Unassembled WGS sequence"/>
</dbReference>
<evidence type="ECO:0000259" key="8">
    <source>
        <dbReference type="SMART" id="SM00813"/>
    </source>
</evidence>
<dbReference type="Gene3D" id="3.20.20.80">
    <property type="entry name" value="Glycosidases"/>
    <property type="match status" value="1"/>
</dbReference>
<keyword evidence="10" id="KW-1185">Reference proteome</keyword>
<feature type="domain" description="Alpha-L-arabinofuranosidase C-terminal" evidence="8">
    <location>
        <begin position="315"/>
        <end position="495"/>
    </location>
</feature>